<gene>
    <name evidence="6" type="ORF">GCM10025783_05080</name>
</gene>
<dbReference type="InterPro" id="IPR001867">
    <property type="entry name" value="OmpR/PhoB-type_DNA-bd"/>
</dbReference>
<dbReference type="RefSeq" id="WP_345479358.1">
    <property type="nucleotide sequence ID" value="NZ_BAABLP010000001.1"/>
</dbReference>
<keyword evidence="1 3" id="KW-0238">DNA-binding</keyword>
<reference evidence="7" key="1">
    <citation type="journal article" date="2019" name="Int. J. Syst. Evol. Microbiol.">
        <title>The Global Catalogue of Microorganisms (GCM) 10K type strain sequencing project: providing services to taxonomists for standard genome sequencing and annotation.</title>
        <authorList>
            <consortium name="The Broad Institute Genomics Platform"/>
            <consortium name="The Broad Institute Genome Sequencing Center for Infectious Disease"/>
            <person name="Wu L."/>
            <person name="Ma J."/>
        </authorList>
    </citation>
    <scope>NUCLEOTIDE SEQUENCE [LARGE SCALE GENOMIC DNA]</scope>
    <source>
        <strain evidence="7">JCM 19015</strain>
    </source>
</reference>
<accession>A0ABP8YSM7</accession>
<dbReference type="InterPro" id="IPR016032">
    <property type="entry name" value="Sig_transdc_resp-reg_C-effctor"/>
</dbReference>
<dbReference type="EMBL" id="BAABLP010000001">
    <property type="protein sequence ID" value="GAA4737611.1"/>
    <property type="molecule type" value="Genomic_DNA"/>
</dbReference>
<dbReference type="Proteomes" id="UP001500121">
    <property type="component" value="Unassembled WGS sequence"/>
</dbReference>
<dbReference type="Gene3D" id="3.40.50.2300">
    <property type="match status" value="1"/>
</dbReference>
<dbReference type="Pfam" id="PF00072">
    <property type="entry name" value="Response_reg"/>
    <property type="match status" value="1"/>
</dbReference>
<dbReference type="SMART" id="SM00862">
    <property type="entry name" value="Trans_reg_C"/>
    <property type="match status" value="1"/>
</dbReference>
<feature type="DNA-binding region" description="OmpR/PhoB-type" evidence="3">
    <location>
        <begin position="131"/>
        <end position="229"/>
    </location>
</feature>
<dbReference type="InterPro" id="IPR039420">
    <property type="entry name" value="WalR-like"/>
</dbReference>
<sequence length="233" mass="25330">MIDPAAPTRELVVGCCEDDPALARLLEECLRAAGHVGVFAQTGGQAVRRFVGDERIDVLLLDIGLPDIDGRDLCRVLRANGQHAPVMFLSARDQVHDIVQGFASGGLDYLVKPFAVAELIARIEALARRAEPPPKVPGLHLDPERFALCSGDAARMLTPTEFRLAALLLADAGRVVRRTELIDSAWVPGALVKGNTLDTYLHRLRLHLRELGSTATIHTVRGVGYVLRTAEPR</sequence>
<feature type="domain" description="OmpR/PhoB-type" evidence="5">
    <location>
        <begin position="131"/>
        <end position="229"/>
    </location>
</feature>
<evidence type="ECO:0000259" key="4">
    <source>
        <dbReference type="PROSITE" id="PS50110"/>
    </source>
</evidence>
<protein>
    <submittedName>
        <fullName evidence="6">Response regulator transcription factor</fullName>
    </submittedName>
</protein>
<dbReference type="Gene3D" id="1.10.10.10">
    <property type="entry name" value="Winged helix-like DNA-binding domain superfamily/Winged helix DNA-binding domain"/>
    <property type="match status" value="1"/>
</dbReference>
<evidence type="ECO:0000256" key="1">
    <source>
        <dbReference type="ARBA" id="ARBA00023125"/>
    </source>
</evidence>
<dbReference type="InterPro" id="IPR011006">
    <property type="entry name" value="CheY-like_superfamily"/>
</dbReference>
<dbReference type="PANTHER" id="PTHR48111:SF37">
    <property type="entry name" value="RESPONSE REGULATOR PROTEIN CARR"/>
    <property type="match status" value="1"/>
</dbReference>
<dbReference type="Gene3D" id="6.10.250.690">
    <property type="match status" value="1"/>
</dbReference>
<dbReference type="CDD" id="cd00383">
    <property type="entry name" value="trans_reg_C"/>
    <property type="match status" value="1"/>
</dbReference>
<proteinExistence type="predicted"/>
<organism evidence="6 7">
    <name type="scientific">Amnibacterium soli</name>
    <dbReference type="NCBI Taxonomy" id="1282736"/>
    <lineage>
        <taxon>Bacteria</taxon>
        <taxon>Bacillati</taxon>
        <taxon>Actinomycetota</taxon>
        <taxon>Actinomycetes</taxon>
        <taxon>Micrococcales</taxon>
        <taxon>Microbacteriaceae</taxon>
        <taxon>Amnibacterium</taxon>
    </lineage>
</organism>
<name>A0ABP8YSM7_9MICO</name>
<dbReference type="PROSITE" id="PS50110">
    <property type="entry name" value="RESPONSE_REGULATORY"/>
    <property type="match status" value="1"/>
</dbReference>
<keyword evidence="2" id="KW-0597">Phosphoprotein</keyword>
<dbReference type="SUPFAM" id="SSF52172">
    <property type="entry name" value="CheY-like"/>
    <property type="match status" value="1"/>
</dbReference>
<dbReference type="SMART" id="SM00448">
    <property type="entry name" value="REC"/>
    <property type="match status" value="1"/>
</dbReference>
<evidence type="ECO:0000259" key="5">
    <source>
        <dbReference type="PROSITE" id="PS51755"/>
    </source>
</evidence>
<dbReference type="Pfam" id="PF00486">
    <property type="entry name" value="Trans_reg_C"/>
    <property type="match status" value="1"/>
</dbReference>
<feature type="modified residue" description="4-aspartylphosphate" evidence="2">
    <location>
        <position position="62"/>
    </location>
</feature>
<evidence type="ECO:0000313" key="6">
    <source>
        <dbReference type="EMBL" id="GAA4737611.1"/>
    </source>
</evidence>
<keyword evidence="7" id="KW-1185">Reference proteome</keyword>
<comment type="caution">
    <text evidence="6">The sequence shown here is derived from an EMBL/GenBank/DDBJ whole genome shotgun (WGS) entry which is preliminary data.</text>
</comment>
<dbReference type="PROSITE" id="PS51755">
    <property type="entry name" value="OMPR_PHOB"/>
    <property type="match status" value="1"/>
</dbReference>
<evidence type="ECO:0000256" key="3">
    <source>
        <dbReference type="PROSITE-ProRule" id="PRU01091"/>
    </source>
</evidence>
<feature type="domain" description="Response regulatory" evidence="4">
    <location>
        <begin position="12"/>
        <end position="127"/>
    </location>
</feature>
<evidence type="ECO:0000313" key="7">
    <source>
        <dbReference type="Proteomes" id="UP001500121"/>
    </source>
</evidence>
<dbReference type="InterPro" id="IPR001789">
    <property type="entry name" value="Sig_transdc_resp-reg_receiver"/>
</dbReference>
<dbReference type="PANTHER" id="PTHR48111">
    <property type="entry name" value="REGULATOR OF RPOS"/>
    <property type="match status" value="1"/>
</dbReference>
<evidence type="ECO:0000256" key="2">
    <source>
        <dbReference type="PROSITE-ProRule" id="PRU00169"/>
    </source>
</evidence>
<dbReference type="InterPro" id="IPR036388">
    <property type="entry name" value="WH-like_DNA-bd_sf"/>
</dbReference>
<dbReference type="SUPFAM" id="SSF46894">
    <property type="entry name" value="C-terminal effector domain of the bipartite response regulators"/>
    <property type="match status" value="1"/>
</dbReference>